<name>A0A710KTI2_SALTM</name>
<dbReference type="AlphaFoldDB" id="A0A710KTI2"/>
<dbReference type="Pfam" id="PF25694">
    <property type="entry name" value="N_peptide"/>
    <property type="match status" value="1"/>
</dbReference>
<sequence>MTRRTAFNGSAAGRRRERRAALQNAVTASSEVMHRPTLSRAQIQAKGKHETPKRIEDAKSLQFMAKDAFWQLEEYKRQIERAAIVFENEISKPADSKNHRIYYRDINPLGNKIHAVQKQRGKSIPAYYD</sequence>
<dbReference type="RefSeq" id="WP_147170221.1">
    <property type="nucleotide sequence ID" value="NZ_JBAFXP010000014.1"/>
</dbReference>
<proteinExistence type="predicted"/>
<feature type="region of interest" description="Disordered" evidence="1">
    <location>
        <begin position="1"/>
        <end position="35"/>
    </location>
</feature>
<dbReference type="InterPro" id="IPR057902">
    <property type="entry name" value="N_peptide"/>
</dbReference>
<comment type="caution">
    <text evidence="2">The sequence shown here is derived from an EMBL/GenBank/DDBJ whole genome shotgun (WGS) entry which is preliminary data.</text>
</comment>
<accession>A0A710KTI2</accession>
<reference evidence="2" key="2">
    <citation type="submission" date="2019-08" db="EMBL/GenBank/DDBJ databases">
        <authorList>
            <consortium name="NCBI Pathogen Detection Project"/>
        </authorList>
    </citation>
    <scope>NUCLEOTIDE SEQUENCE</scope>
    <source>
        <strain evidence="2">SSI_AA688</strain>
    </source>
</reference>
<protein>
    <submittedName>
        <fullName evidence="2">Antitermination protein</fullName>
    </submittedName>
</protein>
<evidence type="ECO:0000256" key="1">
    <source>
        <dbReference type="SAM" id="MobiDB-lite"/>
    </source>
</evidence>
<reference evidence="2" key="1">
    <citation type="journal article" date="2018" name="Genome Biol.">
        <title>SKESA: strategic k-mer extension for scrupulous assemblies.</title>
        <authorList>
            <person name="Souvorov A."/>
            <person name="Agarwala R."/>
            <person name="Lipman D.J."/>
        </authorList>
    </citation>
    <scope>NUCLEOTIDE SEQUENCE</scope>
    <source>
        <strain evidence="2">SSI_AA688</strain>
    </source>
</reference>
<evidence type="ECO:0000313" key="2">
    <source>
        <dbReference type="EMBL" id="HAD1670145.1"/>
    </source>
</evidence>
<dbReference type="EMBL" id="DAANWB010000024">
    <property type="protein sequence ID" value="HAD1670145.1"/>
    <property type="molecule type" value="Genomic_DNA"/>
</dbReference>
<organism evidence="2">
    <name type="scientific">Salmonella typhimurium</name>
    <dbReference type="NCBI Taxonomy" id="90371"/>
    <lineage>
        <taxon>Bacteria</taxon>
        <taxon>Pseudomonadati</taxon>
        <taxon>Pseudomonadota</taxon>
        <taxon>Gammaproteobacteria</taxon>
        <taxon>Enterobacterales</taxon>
        <taxon>Enterobacteriaceae</taxon>
        <taxon>Salmonella</taxon>
    </lineage>
</organism>
<gene>
    <name evidence="2" type="ORF">G0P75_16870</name>
</gene>